<gene>
    <name evidence="1" type="ORF">ACFSAS_16515</name>
</gene>
<sequence>MNRRRLLTTIGVSGTASLTGCIGRLTGNGEEENDPTLEEFQYFFVDETGTLGEPAEGQQPPEDAEDWQIVKNTLEESDWQEKQENDVERARGYLAGEATDVTGSGPDGGEVFEGTVEEIVQRTQEMYENPEEEFDPSSGTEGHILEEMQQEDDPVAFTRALIHATDTVTDVTSSGGKDFLAPNLAEYAMEELGLDFPEYELSTMISTEPTGLEDQMIEGSMRETEGGQTIGTTGMRHLLSLLTYENEDGELQNKYVENIKAHPTSTFRSMLRDPEDSAYREPIEGGRFKIHENTQGAPMWPEHYATAFEQEKLENMREMGLDIDNPGEQFTMAALAMVDDGLNDISKLPNEGYQITVSDEIKEQAEDFALNPTKDKKEKIENFGKMAYSVLEKEIGEDFKNDPIYGADNPIRIEGSLETPEFYHEPREKYVSEQ</sequence>
<organism evidence="1 2">
    <name type="scientific">Halobellus litoreus</name>
    <dbReference type="NCBI Taxonomy" id="755310"/>
    <lineage>
        <taxon>Archaea</taxon>
        <taxon>Methanobacteriati</taxon>
        <taxon>Methanobacteriota</taxon>
        <taxon>Stenosarchaea group</taxon>
        <taxon>Halobacteria</taxon>
        <taxon>Halobacteriales</taxon>
        <taxon>Haloferacaceae</taxon>
        <taxon>Halobellus</taxon>
    </lineage>
</organism>
<dbReference type="PROSITE" id="PS51257">
    <property type="entry name" value="PROKAR_LIPOPROTEIN"/>
    <property type="match status" value="1"/>
</dbReference>
<comment type="caution">
    <text evidence="1">The sequence shown here is derived from an EMBL/GenBank/DDBJ whole genome shotgun (WGS) entry which is preliminary data.</text>
</comment>
<proteinExistence type="predicted"/>
<dbReference type="RefSeq" id="WP_256309256.1">
    <property type="nucleotide sequence ID" value="NZ_JANHAW010000005.1"/>
</dbReference>
<name>A0ABD6E1Z0_9EURY</name>
<dbReference type="EMBL" id="JBHUDP010000008">
    <property type="protein sequence ID" value="MFD1687204.1"/>
    <property type="molecule type" value="Genomic_DNA"/>
</dbReference>
<keyword evidence="2" id="KW-1185">Reference proteome</keyword>
<dbReference type="Proteomes" id="UP001597092">
    <property type="component" value="Unassembled WGS sequence"/>
</dbReference>
<accession>A0ABD6E1Z0</accession>
<evidence type="ECO:0000313" key="2">
    <source>
        <dbReference type="Proteomes" id="UP001597092"/>
    </source>
</evidence>
<reference evidence="1 2" key="1">
    <citation type="journal article" date="2019" name="Int. J. Syst. Evol. Microbiol.">
        <title>The Global Catalogue of Microorganisms (GCM) 10K type strain sequencing project: providing services to taxonomists for standard genome sequencing and annotation.</title>
        <authorList>
            <consortium name="The Broad Institute Genomics Platform"/>
            <consortium name="The Broad Institute Genome Sequencing Center for Infectious Disease"/>
            <person name="Wu L."/>
            <person name="Ma J."/>
        </authorList>
    </citation>
    <scope>NUCLEOTIDE SEQUENCE [LARGE SCALE GENOMIC DNA]</scope>
    <source>
        <strain evidence="1 2">CGMCC 1.10387</strain>
    </source>
</reference>
<dbReference type="AlphaFoldDB" id="A0ABD6E1Z0"/>
<protein>
    <submittedName>
        <fullName evidence="1">Uncharacterized protein</fullName>
    </submittedName>
</protein>
<evidence type="ECO:0000313" key="1">
    <source>
        <dbReference type="EMBL" id="MFD1687204.1"/>
    </source>
</evidence>